<reference evidence="1 2" key="1">
    <citation type="submission" date="2023-07" db="EMBL/GenBank/DDBJ databases">
        <title>Pathogenic bacteria of pear tree diseases.</title>
        <authorList>
            <person name="Zhang Z."/>
            <person name="He L."/>
            <person name="Huang R."/>
        </authorList>
    </citation>
    <scope>NUCLEOTIDE SEQUENCE [LARGE SCALE GENOMIC DNA]</scope>
    <source>
        <strain evidence="1 2">DE2</strain>
    </source>
</reference>
<gene>
    <name evidence="1" type="ORF">Q3V30_04195</name>
</gene>
<dbReference type="InterPro" id="IPR035232">
    <property type="entry name" value="DUF5347"/>
</dbReference>
<dbReference type="AlphaFoldDB" id="A0AA50HNX0"/>
<dbReference type="KEGG" id="epi:Q3V30_04195"/>
<protein>
    <submittedName>
        <fullName evidence="1">DUF5347 domain-containing protein</fullName>
    </submittedName>
</protein>
<dbReference type="Proteomes" id="UP001228139">
    <property type="component" value="Chromosome"/>
</dbReference>
<dbReference type="RefSeq" id="WP_306210762.1">
    <property type="nucleotide sequence ID" value="NZ_CP132353.1"/>
</dbReference>
<keyword evidence="2" id="KW-1185">Reference proteome</keyword>
<evidence type="ECO:0000313" key="1">
    <source>
        <dbReference type="EMBL" id="WLS79717.1"/>
    </source>
</evidence>
<name>A0AA50HNX0_9GAMM</name>
<evidence type="ECO:0000313" key="2">
    <source>
        <dbReference type="Proteomes" id="UP001228139"/>
    </source>
</evidence>
<dbReference type="Pfam" id="PF17282">
    <property type="entry name" value="DUF5347"/>
    <property type="match status" value="1"/>
</dbReference>
<proteinExistence type="predicted"/>
<dbReference type="EMBL" id="CP132353">
    <property type="protein sequence ID" value="WLS79717.1"/>
    <property type="molecule type" value="Genomic_DNA"/>
</dbReference>
<sequence length="113" mass="12946">MATKADQAIVPMTAGERVKGLSHIANIRTKVFGESCGDELKRFMSDMRDKRDMYFERNKRALGAIFFLANIKSERHECDFDELTSDEKYALINAMNHFRAVVSLFPKKLSLPN</sequence>
<organism evidence="1 2">
    <name type="scientific">Erwinia pyri</name>
    <dbReference type="NCBI Taxonomy" id="3062598"/>
    <lineage>
        <taxon>Bacteria</taxon>
        <taxon>Pseudomonadati</taxon>
        <taxon>Pseudomonadota</taxon>
        <taxon>Gammaproteobacteria</taxon>
        <taxon>Enterobacterales</taxon>
        <taxon>Erwiniaceae</taxon>
        <taxon>Erwinia</taxon>
    </lineage>
</organism>
<accession>A0AA50HNX0</accession>